<dbReference type="PANTHER" id="PTHR43046">
    <property type="entry name" value="GDP-MANNOSE MANNOSYL HYDROLASE"/>
    <property type="match status" value="1"/>
</dbReference>
<dbReference type="RefSeq" id="WP_184396725.1">
    <property type="nucleotide sequence ID" value="NZ_BAAAJD010000105.1"/>
</dbReference>
<dbReference type="PROSITE" id="PS00893">
    <property type="entry name" value="NUDIX_BOX"/>
    <property type="match status" value="1"/>
</dbReference>
<evidence type="ECO:0000256" key="2">
    <source>
        <dbReference type="ARBA" id="ARBA00022801"/>
    </source>
</evidence>
<dbReference type="InterPro" id="IPR015797">
    <property type="entry name" value="NUDIX_hydrolase-like_dom_sf"/>
</dbReference>
<feature type="domain" description="Nudix hydrolase" evidence="3">
    <location>
        <begin position="6"/>
        <end position="138"/>
    </location>
</feature>
<proteinExistence type="predicted"/>
<evidence type="ECO:0000313" key="5">
    <source>
        <dbReference type="Proteomes" id="UP000572635"/>
    </source>
</evidence>
<dbReference type="Proteomes" id="UP000572635">
    <property type="component" value="Unassembled WGS sequence"/>
</dbReference>
<dbReference type="EMBL" id="JACHDB010000001">
    <property type="protein sequence ID" value="MBB5435181.1"/>
    <property type="molecule type" value="Genomic_DNA"/>
</dbReference>
<keyword evidence="5" id="KW-1185">Reference proteome</keyword>
<dbReference type="AlphaFoldDB" id="A0A7W8QRM1"/>
<dbReference type="InterPro" id="IPR020084">
    <property type="entry name" value="NUDIX_hydrolase_CS"/>
</dbReference>
<dbReference type="Gene3D" id="3.90.79.10">
    <property type="entry name" value="Nucleoside Triphosphate Pyrophosphohydrolase"/>
    <property type="match status" value="1"/>
</dbReference>
<dbReference type="PROSITE" id="PS51462">
    <property type="entry name" value="NUDIX"/>
    <property type="match status" value="1"/>
</dbReference>
<dbReference type="SUPFAM" id="SSF55811">
    <property type="entry name" value="Nudix"/>
    <property type="match status" value="1"/>
</dbReference>
<dbReference type="GO" id="GO:0016787">
    <property type="term" value="F:hydrolase activity"/>
    <property type="evidence" value="ECO:0007669"/>
    <property type="project" value="UniProtKB-KW"/>
</dbReference>
<comment type="caution">
    <text evidence="4">The sequence shown here is derived from an EMBL/GenBank/DDBJ whole genome shotgun (WGS) entry which is preliminary data.</text>
</comment>
<evidence type="ECO:0000313" key="4">
    <source>
        <dbReference type="EMBL" id="MBB5435181.1"/>
    </source>
</evidence>
<reference evidence="4 5" key="1">
    <citation type="submission" date="2020-08" db="EMBL/GenBank/DDBJ databases">
        <title>Sequencing the genomes of 1000 actinobacteria strains.</title>
        <authorList>
            <person name="Klenk H.-P."/>
        </authorList>
    </citation>
    <scope>NUCLEOTIDE SEQUENCE [LARGE SCALE GENOMIC DNA]</scope>
    <source>
        <strain evidence="4 5">DSM 44551</strain>
    </source>
</reference>
<gene>
    <name evidence="4" type="ORF">HDA36_005265</name>
</gene>
<comment type="cofactor">
    <cofactor evidence="1">
        <name>Mg(2+)</name>
        <dbReference type="ChEBI" id="CHEBI:18420"/>
    </cofactor>
</comment>
<evidence type="ECO:0000256" key="1">
    <source>
        <dbReference type="ARBA" id="ARBA00001946"/>
    </source>
</evidence>
<name>A0A7W8QRM1_9ACTN</name>
<evidence type="ECO:0000259" key="3">
    <source>
        <dbReference type="PROSITE" id="PS51462"/>
    </source>
</evidence>
<protein>
    <submittedName>
        <fullName evidence="4">ADP-ribose pyrophosphatase YjhB (NUDIX family)</fullName>
    </submittedName>
</protein>
<dbReference type="PANTHER" id="PTHR43046:SF16">
    <property type="entry name" value="ADP-RIBOSE PYROPHOSPHATASE YJHB-RELATED"/>
    <property type="match status" value="1"/>
</dbReference>
<sequence length="147" mass="15719">MAERFASVVDVCVLLEDSETSQVLLMERANTGFADGALGIPGGHLEAGESVLQGAAREAAEEVGVKIDPADLVCAHVAHHRNPEGKTRLGFFFTARRWAGEPVNMEPDLCAGLHWVDPDALPSTVIPYIADVIGLIRSGESFSVHGW</sequence>
<dbReference type="Pfam" id="PF00293">
    <property type="entry name" value="NUDIX"/>
    <property type="match status" value="1"/>
</dbReference>
<keyword evidence="2" id="KW-0378">Hydrolase</keyword>
<accession>A0A7W8QRM1</accession>
<dbReference type="InterPro" id="IPR000086">
    <property type="entry name" value="NUDIX_hydrolase_dom"/>
</dbReference>
<organism evidence="4 5">
    <name type="scientific">Nocardiopsis composta</name>
    <dbReference type="NCBI Taxonomy" id="157465"/>
    <lineage>
        <taxon>Bacteria</taxon>
        <taxon>Bacillati</taxon>
        <taxon>Actinomycetota</taxon>
        <taxon>Actinomycetes</taxon>
        <taxon>Streptosporangiales</taxon>
        <taxon>Nocardiopsidaceae</taxon>
        <taxon>Nocardiopsis</taxon>
    </lineage>
</organism>
<dbReference type="CDD" id="cd04683">
    <property type="entry name" value="NUDIX_Hydrolase"/>
    <property type="match status" value="1"/>
</dbReference>